<feature type="transmembrane region" description="Helical" evidence="1">
    <location>
        <begin position="6"/>
        <end position="26"/>
    </location>
</feature>
<feature type="transmembrane region" description="Helical" evidence="1">
    <location>
        <begin position="33"/>
        <end position="56"/>
    </location>
</feature>
<organism evidence="2 3">
    <name type="scientific">Sphingomonas kaistensis</name>
    <dbReference type="NCBI Taxonomy" id="298708"/>
    <lineage>
        <taxon>Bacteria</taxon>
        <taxon>Pseudomonadati</taxon>
        <taxon>Pseudomonadota</taxon>
        <taxon>Alphaproteobacteria</taxon>
        <taxon>Sphingomonadales</taxon>
        <taxon>Sphingomonadaceae</taxon>
        <taxon>Sphingomonas</taxon>
    </lineage>
</organism>
<keyword evidence="1" id="KW-1133">Transmembrane helix</keyword>
<reference evidence="2 3" key="1">
    <citation type="submission" date="2024-02" db="EMBL/GenBank/DDBJ databases">
        <title>Full genome sequence of Sphingomonas kaistensis.</title>
        <authorList>
            <person name="Poletto B.L."/>
            <person name="Silva G."/>
            <person name="Galante D."/>
            <person name="Campos K.R."/>
            <person name="Santos M.B.N."/>
            <person name="Sacchi C.T."/>
        </authorList>
    </citation>
    <scope>NUCLEOTIDE SEQUENCE [LARGE SCALE GENOMIC DNA]</scope>
    <source>
        <strain evidence="2 3">MA4R</strain>
    </source>
</reference>
<keyword evidence="1" id="KW-0812">Transmembrane</keyword>
<gene>
    <name evidence="2" type="ORF">V6R86_01595</name>
</gene>
<keyword evidence="1" id="KW-0472">Membrane</keyword>
<dbReference type="Pfam" id="PF19447">
    <property type="entry name" value="DUF5985"/>
    <property type="match status" value="1"/>
</dbReference>
<evidence type="ECO:0000313" key="2">
    <source>
        <dbReference type="EMBL" id="WWM69423.1"/>
    </source>
</evidence>
<sequence length="89" mass="9726">MTLYDFLAGMLAGGFLIAAVFFLRFWRQTGDGLFASFAGAFALLGLAQALLTLGGFPAEERSWIYLIRLSAFLLILAAIYSKNRSQPDA</sequence>
<evidence type="ECO:0000256" key="1">
    <source>
        <dbReference type="SAM" id="Phobius"/>
    </source>
</evidence>
<dbReference type="Proteomes" id="UP001382935">
    <property type="component" value="Chromosome"/>
</dbReference>
<dbReference type="InterPro" id="IPR046027">
    <property type="entry name" value="DUF5985"/>
</dbReference>
<proteinExistence type="predicted"/>
<dbReference type="EMBL" id="CP145607">
    <property type="protein sequence ID" value="WWM69423.1"/>
    <property type="molecule type" value="Genomic_DNA"/>
</dbReference>
<feature type="transmembrane region" description="Helical" evidence="1">
    <location>
        <begin position="62"/>
        <end position="80"/>
    </location>
</feature>
<accession>A0ABZ2G0B3</accession>
<dbReference type="RefSeq" id="WP_338501451.1">
    <property type="nucleotide sequence ID" value="NZ_CP145607.1"/>
</dbReference>
<evidence type="ECO:0000313" key="3">
    <source>
        <dbReference type="Proteomes" id="UP001382935"/>
    </source>
</evidence>
<keyword evidence="3" id="KW-1185">Reference proteome</keyword>
<protein>
    <submittedName>
        <fullName evidence="2">DUF5985 family protein</fullName>
    </submittedName>
</protein>
<name>A0ABZ2G0B3_9SPHN</name>